<evidence type="ECO:0000256" key="5">
    <source>
        <dbReference type="ARBA" id="ARBA00022705"/>
    </source>
</evidence>
<dbReference type="InterPro" id="IPR050219">
    <property type="entry name" value="DnaG_primase"/>
</dbReference>
<feature type="compositionally biased region" description="Low complexity" evidence="10">
    <location>
        <begin position="338"/>
        <end position="348"/>
    </location>
</feature>
<evidence type="ECO:0000256" key="10">
    <source>
        <dbReference type="SAM" id="MobiDB-lite"/>
    </source>
</evidence>
<dbReference type="GO" id="GO:0008143">
    <property type="term" value="F:poly(A) binding"/>
    <property type="evidence" value="ECO:0007669"/>
    <property type="project" value="InterPro"/>
</dbReference>
<keyword evidence="9" id="KW-0271">Exosome</keyword>
<keyword evidence="1 9" id="KW-0240">DNA-directed RNA polymerase</keyword>
<comment type="subunit">
    <text evidence="9">Forms a ternary complex with MCM helicase and DNA. Component of the archaeal exosome complex.</text>
</comment>
<reference evidence="13" key="1">
    <citation type="journal article" date="2020" name="bioRxiv">
        <title>A rank-normalized archaeal taxonomy based on genome phylogeny resolves widespread incomplete and uneven classifications.</title>
        <authorList>
            <person name="Rinke C."/>
            <person name="Chuvochina M."/>
            <person name="Mussig A.J."/>
            <person name="Chaumeil P.-A."/>
            <person name="Waite D.W."/>
            <person name="Whitman W.B."/>
            <person name="Parks D.H."/>
            <person name="Hugenholtz P."/>
        </authorList>
    </citation>
    <scope>NUCLEOTIDE SEQUENCE [LARGE SCALE GENOMIC DNA]</scope>
</reference>
<evidence type="ECO:0000256" key="1">
    <source>
        <dbReference type="ARBA" id="ARBA00022478"/>
    </source>
</evidence>
<dbReference type="InterPro" id="IPR020607">
    <property type="entry name" value="Primase_DnaG_arc"/>
</dbReference>
<evidence type="ECO:0000313" key="13">
    <source>
        <dbReference type="Proteomes" id="UP000577419"/>
    </source>
</evidence>
<dbReference type="GO" id="GO:0000178">
    <property type="term" value="C:exosome (RNase complex)"/>
    <property type="evidence" value="ECO:0007669"/>
    <property type="project" value="UniProtKB-KW"/>
</dbReference>
<dbReference type="GO" id="GO:0005737">
    <property type="term" value="C:cytoplasm"/>
    <property type="evidence" value="ECO:0007669"/>
    <property type="project" value="TreeGrafter"/>
</dbReference>
<dbReference type="CDD" id="cd01029">
    <property type="entry name" value="TOPRIM_primases"/>
    <property type="match status" value="1"/>
</dbReference>
<keyword evidence="2 9" id="KW-0639">Primosome</keyword>
<protein>
    <recommendedName>
        <fullName evidence="9">DNA primase DnaG</fullName>
        <ecNumber evidence="9">2.7.7.101</ecNumber>
    </recommendedName>
</protein>
<dbReference type="GO" id="GO:0046872">
    <property type="term" value="F:metal ion binding"/>
    <property type="evidence" value="ECO:0007669"/>
    <property type="project" value="UniProtKB-KW"/>
</dbReference>
<dbReference type="Proteomes" id="UP000577419">
    <property type="component" value="Unassembled WGS sequence"/>
</dbReference>
<dbReference type="InterPro" id="IPR006171">
    <property type="entry name" value="TOPRIM_dom"/>
</dbReference>
<evidence type="ECO:0000256" key="3">
    <source>
        <dbReference type="ARBA" id="ARBA00022679"/>
    </source>
</evidence>
<proteinExistence type="inferred from homology"/>
<dbReference type="SUPFAM" id="SSF110455">
    <property type="entry name" value="Toprim domain"/>
    <property type="match status" value="1"/>
</dbReference>
<name>A0A7J4ITR0_9ARCH</name>
<evidence type="ECO:0000256" key="7">
    <source>
        <dbReference type="ARBA" id="ARBA00022842"/>
    </source>
</evidence>
<keyword evidence="8 9" id="KW-0804">Transcription</keyword>
<dbReference type="EC" id="2.7.7.101" evidence="9"/>
<comment type="similarity">
    <text evidence="9">Belongs to the archaeal DnaG primase family.</text>
</comment>
<evidence type="ECO:0000256" key="2">
    <source>
        <dbReference type="ARBA" id="ARBA00022515"/>
    </source>
</evidence>
<feature type="domain" description="Toprim" evidence="11">
    <location>
        <begin position="173"/>
        <end position="259"/>
    </location>
</feature>
<dbReference type="GO" id="GO:0006269">
    <property type="term" value="P:DNA replication, synthesis of primer"/>
    <property type="evidence" value="ECO:0007669"/>
    <property type="project" value="UniProtKB-UniRule"/>
</dbReference>
<dbReference type="GO" id="GO:0000428">
    <property type="term" value="C:DNA-directed RNA polymerase complex"/>
    <property type="evidence" value="ECO:0007669"/>
    <property type="project" value="UniProtKB-KW"/>
</dbReference>
<gene>
    <name evidence="9" type="primary">dnaG</name>
    <name evidence="12" type="ORF">HA237_02495</name>
</gene>
<keyword evidence="4 9" id="KW-0548">Nucleotidyltransferase</keyword>
<dbReference type="AlphaFoldDB" id="A0A7J4ITR0"/>
<keyword evidence="6" id="KW-0479">Metal-binding</keyword>
<dbReference type="NCBIfam" id="NF003108">
    <property type="entry name" value="PRK04031.1-1"/>
    <property type="match status" value="1"/>
</dbReference>
<evidence type="ECO:0000256" key="6">
    <source>
        <dbReference type="ARBA" id="ARBA00022723"/>
    </source>
</evidence>
<feature type="compositionally biased region" description="Basic and acidic residues" evidence="10">
    <location>
        <begin position="309"/>
        <end position="324"/>
    </location>
</feature>
<keyword evidence="7" id="KW-0460">Magnesium</keyword>
<dbReference type="HAMAP" id="MF_00007">
    <property type="entry name" value="DNA_primase_DnaG_arc"/>
    <property type="match status" value="1"/>
</dbReference>
<dbReference type="EMBL" id="DUFG01000013">
    <property type="protein sequence ID" value="HIH08220.1"/>
    <property type="molecule type" value="Genomic_DNA"/>
</dbReference>
<organism evidence="12 13">
    <name type="scientific">Candidatus Iainarchaeum sp</name>
    <dbReference type="NCBI Taxonomy" id="3101447"/>
    <lineage>
        <taxon>Archaea</taxon>
        <taxon>Candidatus Iainarchaeota</taxon>
        <taxon>Candidatus Iainarchaeia</taxon>
        <taxon>Candidatus Iainarchaeales</taxon>
        <taxon>Candidatus Iainarchaeaceae</taxon>
        <taxon>Candidatus Iainarchaeum</taxon>
    </lineage>
</organism>
<dbReference type="PROSITE" id="PS50880">
    <property type="entry name" value="TOPRIM"/>
    <property type="match status" value="1"/>
</dbReference>
<dbReference type="InterPro" id="IPR034154">
    <property type="entry name" value="TOPRIM_DnaG/twinkle"/>
</dbReference>
<comment type="function">
    <text evidence="9">RNA polymerase that catalyzes the synthesis of short RNA molecules used as primers for DNA polymerase during DNA replication. Also part of the exosome, which is a complex involved in RNA degradation. Acts as a poly(A)-binding protein that enhances the interaction between heteropolymeric, adenine-rich transcripts and the exosome.</text>
</comment>
<evidence type="ECO:0000259" key="11">
    <source>
        <dbReference type="PROSITE" id="PS50880"/>
    </source>
</evidence>
<dbReference type="SMART" id="SM00493">
    <property type="entry name" value="TOPRIM"/>
    <property type="match status" value="1"/>
</dbReference>
<evidence type="ECO:0000256" key="9">
    <source>
        <dbReference type="HAMAP-Rule" id="MF_00007"/>
    </source>
</evidence>
<dbReference type="Gene3D" id="3.40.1360.10">
    <property type="match status" value="1"/>
</dbReference>
<dbReference type="PANTHER" id="PTHR30313">
    <property type="entry name" value="DNA PRIMASE"/>
    <property type="match status" value="1"/>
</dbReference>
<feature type="region of interest" description="Disordered" evidence="10">
    <location>
        <begin position="291"/>
        <end position="355"/>
    </location>
</feature>
<dbReference type="GO" id="GO:0003899">
    <property type="term" value="F:DNA-directed RNA polymerase activity"/>
    <property type="evidence" value="ECO:0007669"/>
    <property type="project" value="UniProtKB-UniRule"/>
</dbReference>
<keyword evidence="3 9" id="KW-0808">Transferase</keyword>
<keyword evidence="5 9" id="KW-0235">DNA replication</keyword>
<evidence type="ECO:0000256" key="8">
    <source>
        <dbReference type="ARBA" id="ARBA00023163"/>
    </source>
</evidence>
<accession>A0A7J4ITR0</accession>
<dbReference type="PANTHER" id="PTHR30313:SF2">
    <property type="entry name" value="DNA PRIMASE"/>
    <property type="match status" value="1"/>
</dbReference>
<comment type="caution">
    <text evidence="12">The sequence shown here is derived from an EMBL/GenBank/DDBJ whole genome shotgun (WGS) entry which is preliminary data.</text>
</comment>
<comment type="catalytic activity">
    <reaction evidence="9">
        <text>ssDNA + n NTP = ssDNA/pppN(pN)n-1 hybrid + (n-1) diphosphate.</text>
        <dbReference type="EC" id="2.7.7.101"/>
    </reaction>
</comment>
<dbReference type="GO" id="GO:1990077">
    <property type="term" value="C:primosome complex"/>
    <property type="evidence" value="ECO:0007669"/>
    <property type="project" value="UniProtKB-KW"/>
</dbReference>
<sequence>MAKTYVNTAKYMVRISFEIDGVVDKPDIVGAVFGQSEGLLGDELDLKELQKNGKVGRIEITHKNILGKTKGELTVPSGMDMVQTSVLAAAIESVDKVGPYEAKFTIETIEDARSNKREEIKKRASDILKKFMSEQMPDAMELTEGIREEVRSAKIVEYGPENLSAGPDVDSSKEIIVVEGRADVVNLLRNSIKNVIGMDGGKIPQTILDLSEKKGVTIFVDGDRGGELIARRFSQLGRLEFIARAPDGKEVEELTRKEIIQSLEKKVPAENFFRKKVFEKEPSAETFFPKAPFFGSRERPMQGYQHRSYSRESGERQYNRRYPERSGIGRGPRRPEGSRYGSPRYSGGRPRERNDYMHSRQQFEEPIREAPASPEDREKFLPVMEKLKGTLKAKLFDAQMNELSEVNVRDLVTSLDENKNAKFVVFDGIITKRLVEKASENKVECIVGVRKGKIEEGTVKAVTL</sequence>
<evidence type="ECO:0000256" key="4">
    <source>
        <dbReference type="ARBA" id="ARBA00022695"/>
    </source>
</evidence>
<evidence type="ECO:0000313" key="12">
    <source>
        <dbReference type="EMBL" id="HIH08220.1"/>
    </source>
</evidence>
<dbReference type="Pfam" id="PF13662">
    <property type="entry name" value="Toprim_4"/>
    <property type="match status" value="1"/>
</dbReference>